<dbReference type="Gene3D" id="3.40.140.10">
    <property type="entry name" value="Cytidine Deaminase, domain 2"/>
    <property type="match status" value="1"/>
</dbReference>
<dbReference type="FunFam" id="1.20.80.40:FF:000001">
    <property type="entry name" value="Pre-mRNA-processing-splicing factor 8"/>
    <property type="match status" value="1"/>
</dbReference>
<dbReference type="InterPro" id="IPR019581">
    <property type="entry name" value="Prp8_U5-snRNA-bd"/>
</dbReference>
<name>A0A7S2LEK8_9STRA</name>
<organism evidence="9">
    <name type="scientific">Skeletonema marinoi</name>
    <dbReference type="NCBI Taxonomy" id="267567"/>
    <lineage>
        <taxon>Eukaryota</taxon>
        <taxon>Sar</taxon>
        <taxon>Stramenopiles</taxon>
        <taxon>Ochrophyta</taxon>
        <taxon>Bacillariophyta</taxon>
        <taxon>Coscinodiscophyceae</taxon>
        <taxon>Thalassiosirophycidae</taxon>
        <taxon>Thalassiosirales</taxon>
        <taxon>Skeletonemataceae</taxon>
        <taxon>Skeletonema</taxon>
        <taxon>Skeletonema marinoi-dohrnii complex</taxon>
    </lineage>
</organism>
<dbReference type="Pfam" id="PF08083">
    <property type="entry name" value="PROCN"/>
    <property type="match status" value="1"/>
</dbReference>
<dbReference type="InterPro" id="IPR021983">
    <property type="entry name" value="PRP8_domainIV"/>
</dbReference>
<feature type="compositionally biased region" description="Low complexity" evidence="7">
    <location>
        <begin position="38"/>
        <end position="49"/>
    </location>
</feature>
<feature type="compositionally biased region" description="Acidic residues" evidence="7">
    <location>
        <begin position="326"/>
        <end position="343"/>
    </location>
</feature>
<dbReference type="GO" id="GO:0017070">
    <property type="term" value="F:U6 snRNA binding"/>
    <property type="evidence" value="ECO:0007669"/>
    <property type="project" value="InterPro"/>
</dbReference>
<feature type="region of interest" description="Disordered" evidence="7">
    <location>
        <begin position="74"/>
        <end position="130"/>
    </location>
</feature>
<dbReference type="Pfam" id="PF12134">
    <property type="entry name" value="PRP8_domainIV"/>
    <property type="match status" value="1"/>
</dbReference>
<dbReference type="Pfam" id="PF01398">
    <property type="entry name" value="JAB"/>
    <property type="match status" value="1"/>
</dbReference>
<dbReference type="Pfam" id="PF10597">
    <property type="entry name" value="U5_2-snRNA_bdg"/>
    <property type="match status" value="1"/>
</dbReference>
<evidence type="ECO:0000256" key="7">
    <source>
        <dbReference type="SAM" id="MobiDB-lite"/>
    </source>
</evidence>
<feature type="region of interest" description="Disordered" evidence="7">
    <location>
        <begin position="282"/>
        <end position="304"/>
    </location>
</feature>
<dbReference type="GO" id="GO:0097157">
    <property type="term" value="F:pre-mRNA intronic binding"/>
    <property type="evidence" value="ECO:0007669"/>
    <property type="project" value="TreeGrafter"/>
</dbReference>
<dbReference type="Gene3D" id="3.30.420.230">
    <property type="match status" value="1"/>
</dbReference>
<dbReference type="Pfam" id="PF08082">
    <property type="entry name" value="PRO8NT"/>
    <property type="match status" value="1"/>
</dbReference>
<feature type="compositionally biased region" description="Acidic residues" evidence="7">
    <location>
        <begin position="291"/>
        <end position="304"/>
    </location>
</feature>
<keyword evidence="4" id="KW-0694">RNA-binding</keyword>
<dbReference type="InterPro" id="IPR019580">
    <property type="entry name" value="Prp8_U6-snRNA-bd"/>
</dbReference>
<accession>A0A7S2LEK8</accession>
<dbReference type="Pfam" id="PF08084">
    <property type="entry name" value="PROCT"/>
    <property type="match status" value="1"/>
</dbReference>
<gene>
    <name evidence="9" type="ORF">SMAR0320_LOCUS11012</name>
</gene>
<protein>
    <recommendedName>
        <fullName evidence="8">JAB1/MPN/MOV34 metalloenzyme domain-containing protein</fullName>
    </recommendedName>
</protein>
<feature type="compositionally biased region" description="Pro residues" evidence="7">
    <location>
        <begin position="1"/>
        <end position="33"/>
    </location>
</feature>
<sequence>MAPPPPPPGMAPPPGMTLPPGMLPPPGMAPPVPHHVGNNNYDNNNGAPMAIPPPPPPPPPGMMPPMPPGMMPPGMAPPGMMQPPGMMAPPGMQPPNFYTQQQQQPPQQQPLTLEEKSKRWSKLQTKRYSHRRRFATTSNSNNGPSTHKELLPPEHVRKILADHGDMSSKRYSADKRIYLGALKYVPHAVFKLLENMPMPWENVKTVPVLYHVTGAISFVNEVPKVIEPVYLAQWGSAWVMMRREKRDRRHFKRMRFPPFDDEEPVLDYADHILDVEPPEPIRMEFGNENYGGEDSDDDDESDDGLDEVERFVASWLYENKPLAEPVDYDEFEDSDDEDQDGDGEDRCAGYRVPGGRYTNGPSYRTWRLPTPVMSCLYRLAGPLVSTHLLDPNHRHLFHLPEFLTAKALNVAIPGGPKFEPLYRDVQEKEEEDWNEFNDVNKIIIRHPIRSEYRIAFPHVYNSRPRKVVVGGGGYHHPQLCYVGEDDEDNDEAMGGAGAGCFQTFSSAINPILSVVQSEYKLESGRNDAVMGEEDEFNEDMMLPLVGETDEDYDGDEEDDVWLMHDDMDDIEDDFAAPDGALWGPDDEVQTTTGLRPLLSSVPLSTSRTGPGIALYFAPRPFHMRSGRTRRTIDVPLIGHWARERVSREMNYPTKVRVSYQKLLKNWVLNQLHAQPNVKKNKKVLFKSLKATKFFQCTELDWVEVGLQVCRQGHNMLNLLINRKQLNYLHLDYNFNLKPTKTLTTKERKKSRFGNAFHLTREILRLTKLVVDSHVQYRLGNIDAYQLADGLQYTFNHVGQLTGMYRYKYRLMRQIRMCKDLKHLIYYRFNTGPVGKGPGVGFWAPSWRVWLFFLRGITPLLERWLGNLLARQFEGRHSKAQAKNVTKQRVESHFDLELRASVMHDILDMMPQGVKQNKSRVILSHLSEAFRCWKANIPWKVPGMPAPIENMILRYVKAKADWWTNIAHYNRERVKRGGTIDKTVVKKNLGRLTRLWLKAEQERQHNYLKDGPYTSAEEAVAIYTTTVHWLESRKFTPIPFPPLSYKHDTKLLILALERLKEGFGLQMRLNSSAREELGLIEQAYDNPHEALSRIKRHLLTMRTFKEVGIEFMDMYSHLSPVYNIEPLEKITDAYLDQYLWYEADKRHLFPNWIKPADSEPPPLLVYKWCQGVNNLEDVWDVDENGDSVVMLQSQFEKMYEKIDLTLLNRLLRLIVDHNIADYMTAKNNVSISFKDMMHTNSYGLIRGLQFSSFIVQYYGLVIDLLVLGLTRASELAGLPQRPNEYLTFADVETEVSHPIRLYTRYMDKVYMLFKFDGEDSKDLIQRYLIEHPDPNNENAVGYRNKTCWPRDCRMRLLKRDVNLGRAIFWDIKNRLPRSITTLDWDNSFVSVYSADNPNLLFDMVGFEVRIQPLRAHRKSMVGGATPTGTVHKDGVWNLQNETTKEVTAQAHLRVEEEAVQAFDNRIRQILMSSGATTFTKIANKWNTALIGLMTYYREAVLNTRELLDLLVKNENKIQTRIKIGLNSKMPSRFPPVVFYCPKELGGLGMLSMGHVLIPQSDLRYSKQTDTGVTHFRAGLSHDADQLIPNLFRYLQPWESEFVDSQRVWAEYALKRQEANAQNRRLTLEDLEDSWDRGIPRINTLFSKDRHTLAYDRGWRVRTIFKQYQVLRMNPFWWTHQRHDGKLWNLNAYRTDMIQALGGVEGILEHTLFKGTYFPTWEGLFWEKASGFEESMKFKKLTNAQRSGLTQIPNRRFTLWWSPTINRANVYVGFQVQLDLTGIFMHGKIPTLKISLIQIFRAHLWQKIHESITMDIVQVFDQELDALEIESVQKETIHPRKSYKMNSSCADLVLFAAYKWPVSKPSLLHDTKDNYDDGSTTNKYWLDIQLRWGDFDSHDIERYSRAKFLDYTTDNMSIYPSPTGCLLAIDLAYSLYSGFGNYIPGGKPLLQQAMAKIIKANPALYVLRERIRKGLQLYSSEPTEPYLSSQNYGELFSNQVIWFVDDTNVYRVTIHKTFEGNLTTKPINGAIFIFNPRTGQLFLKIIHTSVWAGQKRLSQLAKWKTAEEVAALIRSLPIEEQPKQIIVTRKGMLDPLEVHCLDFPNIVLKGSELQLPFQAALKVEKFGDLILRATEPQMVLFNIFDDWLKTISSYTAFSRLILILRGLHVNVDKVKIILRPDSSVVTEPHHVWPTLTDEQWIKVEVALKDLILADYGKKNNVNVSSLTQSEIRDIILGMEISPPSLQRQQVAEIEAQAREQSQMTATTTKTTNVHGEQIVVTTTTQYEAATFHSKTDWRVRAISATNLHLRTKHIYVSSEDISEEGLTYVLPKNILSTFITIADLRTQIAGYLYGVTPPDNDQVREVRCIVMVPQVGNHQSVTLPKDLPNHEMLDELEPLGWIHTQPHELIQNGIQVLPAPDVIMHSGIVEDNKKSWSGQNEIIITASFTQGSCSLTSYKVTDNGLDWGKKNRNIAGGVANAQGYSSSCYEKVQMLLSDRFQGFFMVPEGGLGWNYNFQGVKHRKGMEYTVKLDAPERFYAESHRPQHFLSFVQMEEGDGGDEDADLEDFLT</sequence>
<dbReference type="InterPro" id="IPR042516">
    <property type="entry name" value="Prp8_U5-snRNA-bd_sf"/>
</dbReference>
<dbReference type="PANTHER" id="PTHR11140:SF0">
    <property type="entry name" value="PRE-MRNA-PROCESSING-SPLICING FACTOR 8"/>
    <property type="match status" value="1"/>
</dbReference>
<evidence type="ECO:0000256" key="3">
    <source>
        <dbReference type="ARBA" id="ARBA00022728"/>
    </source>
</evidence>
<evidence type="ECO:0000256" key="2">
    <source>
        <dbReference type="ARBA" id="ARBA00022664"/>
    </source>
</evidence>
<dbReference type="Gene3D" id="3.90.1570.40">
    <property type="match status" value="1"/>
</dbReference>
<dbReference type="PANTHER" id="PTHR11140">
    <property type="entry name" value="PRE-MRNA SPLICING FACTOR PRP8"/>
    <property type="match status" value="1"/>
</dbReference>
<dbReference type="FunFam" id="3.30.43.40:FF:000001">
    <property type="entry name" value="Pre-mRNA-processing-splicing factor 8"/>
    <property type="match status" value="1"/>
</dbReference>
<evidence type="ECO:0000256" key="5">
    <source>
        <dbReference type="ARBA" id="ARBA00023187"/>
    </source>
</evidence>
<dbReference type="CDD" id="cd13838">
    <property type="entry name" value="RNase_H_like_Prp8_IV"/>
    <property type="match status" value="1"/>
</dbReference>
<evidence type="ECO:0000256" key="6">
    <source>
        <dbReference type="ARBA" id="ARBA00023242"/>
    </source>
</evidence>
<dbReference type="FunFam" id="3.90.1570.40:FF:000001">
    <property type="entry name" value="Pre-mRNA-processing-splicing factor 8"/>
    <property type="match status" value="1"/>
</dbReference>
<feature type="domain" description="JAB1/MPN/MOV34 metalloenzyme" evidence="8">
    <location>
        <begin position="2321"/>
        <end position="2461"/>
    </location>
</feature>
<dbReference type="InterPro" id="IPR012337">
    <property type="entry name" value="RNaseH-like_sf"/>
</dbReference>
<comment type="subcellular location">
    <subcellularLocation>
        <location evidence="1">Nucleus</location>
    </subcellularLocation>
</comment>
<dbReference type="GO" id="GO:0005682">
    <property type="term" value="C:U5 snRNP"/>
    <property type="evidence" value="ECO:0007669"/>
    <property type="project" value="UniProtKB-ARBA"/>
</dbReference>
<dbReference type="GO" id="GO:0030620">
    <property type="term" value="F:U2 snRNA binding"/>
    <property type="evidence" value="ECO:0007669"/>
    <property type="project" value="TreeGrafter"/>
</dbReference>
<dbReference type="InterPro" id="IPR012984">
    <property type="entry name" value="PROCT"/>
</dbReference>
<dbReference type="FunFam" id="3.40.140.10:FF:000002">
    <property type="entry name" value="Pre-mRNA-processing-splicing factor 8"/>
    <property type="match status" value="1"/>
</dbReference>
<dbReference type="Gene3D" id="3.30.43.40">
    <property type="entry name" value="Pre-mRNA-processing-splicing factor 8, U5-snRNA-binding domain"/>
    <property type="match status" value="1"/>
</dbReference>
<dbReference type="GO" id="GO:0000393">
    <property type="term" value="P:spliceosomal conformational changes to generate catalytic conformation"/>
    <property type="evidence" value="ECO:0007669"/>
    <property type="project" value="UniProtKB-ARBA"/>
</dbReference>
<dbReference type="FunFam" id="3.30.420.230:FF:000001">
    <property type="entry name" value="Pre-mRNA-processing-splicing factor 8"/>
    <property type="match status" value="1"/>
</dbReference>
<dbReference type="GO" id="GO:0000244">
    <property type="term" value="P:spliceosomal tri-snRNP complex assembly"/>
    <property type="evidence" value="ECO:0007669"/>
    <property type="project" value="TreeGrafter"/>
</dbReference>
<evidence type="ECO:0000259" key="8">
    <source>
        <dbReference type="SMART" id="SM00232"/>
    </source>
</evidence>
<proteinExistence type="predicted"/>
<dbReference type="SUPFAM" id="SSF53098">
    <property type="entry name" value="Ribonuclease H-like"/>
    <property type="match status" value="2"/>
</dbReference>
<dbReference type="InterPro" id="IPR012591">
    <property type="entry name" value="PRO8NT"/>
</dbReference>
<feature type="region of interest" description="Disordered" evidence="7">
    <location>
        <begin position="1"/>
        <end position="56"/>
    </location>
</feature>
<dbReference type="GO" id="GO:0008237">
    <property type="term" value="F:metallopeptidase activity"/>
    <property type="evidence" value="ECO:0007669"/>
    <property type="project" value="InterPro"/>
</dbReference>
<evidence type="ECO:0000256" key="4">
    <source>
        <dbReference type="ARBA" id="ARBA00022884"/>
    </source>
</evidence>
<dbReference type="InterPro" id="IPR027652">
    <property type="entry name" value="PRP8"/>
</dbReference>
<dbReference type="EMBL" id="HBGZ01015423">
    <property type="protein sequence ID" value="CAD9603020.1"/>
    <property type="molecule type" value="Transcribed_RNA"/>
</dbReference>
<evidence type="ECO:0000256" key="1">
    <source>
        <dbReference type="ARBA" id="ARBA00004123"/>
    </source>
</evidence>
<dbReference type="InterPro" id="IPR019582">
    <property type="entry name" value="RRM_spliceosomal_PrP8"/>
</dbReference>
<dbReference type="SMART" id="SM00232">
    <property type="entry name" value="JAB_MPN"/>
    <property type="match status" value="1"/>
</dbReference>
<dbReference type="GO" id="GO:0045292">
    <property type="term" value="P:mRNA cis splicing, via spliceosome"/>
    <property type="evidence" value="ECO:0007669"/>
    <property type="project" value="UniProtKB-ARBA"/>
</dbReference>
<dbReference type="InterPro" id="IPR012592">
    <property type="entry name" value="PROCN"/>
</dbReference>
<dbReference type="GO" id="GO:0071013">
    <property type="term" value="C:catalytic step 2 spliceosome"/>
    <property type="evidence" value="ECO:0007669"/>
    <property type="project" value="TreeGrafter"/>
</dbReference>
<dbReference type="InterPro" id="IPR043173">
    <property type="entry name" value="Prp8_domainIV_fingers"/>
</dbReference>
<dbReference type="InterPro" id="IPR043172">
    <property type="entry name" value="Prp8_domainIV_palm"/>
</dbReference>
<dbReference type="Pfam" id="PF10596">
    <property type="entry name" value="U6-snRNA_bdg"/>
    <property type="match status" value="1"/>
</dbReference>
<feature type="region of interest" description="Disordered" evidence="7">
    <location>
        <begin position="326"/>
        <end position="353"/>
    </location>
</feature>
<dbReference type="GO" id="GO:0030619">
    <property type="term" value="F:U1 snRNA binding"/>
    <property type="evidence" value="ECO:0007669"/>
    <property type="project" value="TreeGrafter"/>
</dbReference>
<dbReference type="CDD" id="cd08056">
    <property type="entry name" value="MPN_PRP8"/>
    <property type="match status" value="1"/>
</dbReference>
<dbReference type="Pfam" id="PF10598">
    <property type="entry name" value="RRM_4"/>
    <property type="match status" value="1"/>
</dbReference>
<keyword evidence="6" id="KW-0539">Nucleus</keyword>
<dbReference type="GO" id="GO:0030623">
    <property type="term" value="F:U5 snRNA binding"/>
    <property type="evidence" value="ECO:0007669"/>
    <property type="project" value="InterPro"/>
</dbReference>
<keyword evidence="2" id="KW-0507">mRNA processing</keyword>
<feature type="compositionally biased region" description="Low complexity" evidence="7">
    <location>
        <begin position="77"/>
        <end position="90"/>
    </location>
</feature>
<reference evidence="9" key="1">
    <citation type="submission" date="2021-01" db="EMBL/GenBank/DDBJ databases">
        <authorList>
            <person name="Corre E."/>
            <person name="Pelletier E."/>
            <person name="Niang G."/>
            <person name="Scheremetjew M."/>
            <person name="Finn R."/>
            <person name="Kale V."/>
            <person name="Holt S."/>
            <person name="Cochrane G."/>
            <person name="Meng A."/>
            <person name="Brown T."/>
            <person name="Cohen L."/>
        </authorList>
    </citation>
    <scope>NUCLEOTIDE SEQUENCE</scope>
    <source>
        <strain evidence="9">SM1012Den-03</strain>
    </source>
</reference>
<keyword evidence="5" id="KW-0508">mRNA splicing</keyword>
<dbReference type="InterPro" id="IPR000555">
    <property type="entry name" value="JAMM/MPN+_dom"/>
</dbReference>
<dbReference type="GO" id="GO:0000974">
    <property type="term" value="C:Prp19 complex"/>
    <property type="evidence" value="ECO:0007669"/>
    <property type="project" value="UniProtKB-ARBA"/>
</dbReference>
<keyword evidence="3" id="KW-0747">Spliceosome</keyword>
<feature type="compositionally biased region" description="Low complexity" evidence="7">
    <location>
        <begin position="100"/>
        <end position="110"/>
    </location>
</feature>
<feature type="compositionally biased region" description="Basic residues" evidence="7">
    <location>
        <begin position="119"/>
        <end position="130"/>
    </location>
</feature>
<dbReference type="Gene3D" id="1.20.80.40">
    <property type="match status" value="1"/>
</dbReference>
<evidence type="ECO:0000313" key="9">
    <source>
        <dbReference type="EMBL" id="CAD9603020.1"/>
    </source>
</evidence>